<keyword evidence="2" id="KW-1185">Reference proteome</keyword>
<dbReference type="EMBL" id="JAHRHY010000009">
    <property type="protein sequence ID" value="KAG9066793.1"/>
    <property type="molecule type" value="Genomic_DNA"/>
</dbReference>
<evidence type="ECO:0000313" key="1">
    <source>
        <dbReference type="EMBL" id="KAG9066793.1"/>
    </source>
</evidence>
<sequence>MSTMMHRYKALPQMTKNYIQLGALVTGLGGFYYRGAIRAKMYPSERTTMDSINMAKKKPE</sequence>
<name>A0A9P7XV68_9FUNG</name>
<accession>A0A9P7XV68</accession>
<dbReference type="Proteomes" id="UP000707451">
    <property type="component" value="Unassembled WGS sequence"/>
</dbReference>
<dbReference type="AlphaFoldDB" id="A0A9P7XV68"/>
<evidence type="ECO:0000313" key="2">
    <source>
        <dbReference type="Proteomes" id="UP000707451"/>
    </source>
</evidence>
<gene>
    <name evidence="1" type="ORF">KI688_012705</name>
</gene>
<protein>
    <submittedName>
        <fullName evidence="1">Uncharacterized protein</fullName>
    </submittedName>
</protein>
<organism evidence="1 2">
    <name type="scientific">Linnemannia hyalina</name>
    <dbReference type="NCBI Taxonomy" id="64524"/>
    <lineage>
        <taxon>Eukaryota</taxon>
        <taxon>Fungi</taxon>
        <taxon>Fungi incertae sedis</taxon>
        <taxon>Mucoromycota</taxon>
        <taxon>Mortierellomycotina</taxon>
        <taxon>Mortierellomycetes</taxon>
        <taxon>Mortierellales</taxon>
        <taxon>Mortierellaceae</taxon>
        <taxon>Linnemannia</taxon>
    </lineage>
</organism>
<reference evidence="1" key="1">
    <citation type="submission" date="2021-06" db="EMBL/GenBank/DDBJ databases">
        <title>Genome Sequence of Mortierella hyaline Strain SCG-10, a Cold-Adapted, Nitrate-Reducing Fungus Isolated from Soil in Minnesota, USA.</title>
        <authorList>
            <person name="Aldossari N."/>
        </authorList>
    </citation>
    <scope>NUCLEOTIDE SEQUENCE</scope>
    <source>
        <strain evidence="1">SCG-10</strain>
    </source>
</reference>
<comment type="caution">
    <text evidence="1">The sequence shown here is derived from an EMBL/GenBank/DDBJ whole genome shotgun (WGS) entry which is preliminary data.</text>
</comment>
<dbReference type="OrthoDB" id="2362311at2759"/>
<proteinExistence type="predicted"/>